<dbReference type="SUPFAM" id="SSF69318">
    <property type="entry name" value="Integrin alpha N-terminal domain"/>
    <property type="match status" value="2"/>
</dbReference>
<keyword evidence="4" id="KW-0325">Glycoprotein</keyword>
<reference evidence="7 8" key="1">
    <citation type="submission" date="2019-01" db="EMBL/GenBank/DDBJ databases">
        <title>Pseudolysobacter antarctica gen. nov., sp. nov., isolated from Fildes Peninsula, Antarctica.</title>
        <authorList>
            <person name="Wei Z."/>
            <person name="Peng F."/>
        </authorList>
    </citation>
    <scope>NUCLEOTIDE SEQUENCE [LARGE SCALE GENOMIC DNA]</scope>
    <source>
        <strain evidence="7 8">AQ6-296</strain>
    </source>
</reference>
<dbReference type="InterPro" id="IPR013517">
    <property type="entry name" value="FG-GAP"/>
</dbReference>
<organism evidence="7 8">
    <name type="scientific">Pseudolysobacter antarcticus</name>
    <dbReference type="NCBI Taxonomy" id="2511995"/>
    <lineage>
        <taxon>Bacteria</taxon>
        <taxon>Pseudomonadati</taxon>
        <taxon>Pseudomonadota</taxon>
        <taxon>Gammaproteobacteria</taxon>
        <taxon>Lysobacterales</taxon>
        <taxon>Rhodanobacteraceae</taxon>
        <taxon>Pseudolysobacter</taxon>
    </lineage>
</organism>
<dbReference type="KEGG" id="xbc:ELE36_14260"/>
<evidence type="ECO:0000256" key="1">
    <source>
        <dbReference type="ARBA" id="ARBA00022729"/>
    </source>
</evidence>
<dbReference type="PANTHER" id="PTHR46580:SF4">
    <property type="entry name" value="ATP_GTP-BINDING PROTEIN"/>
    <property type="match status" value="1"/>
</dbReference>
<dbReference type="Gene3D" id="2.60.40.2030">
    <property type="match status" value="1"/>
</dbReference>
<dbReference type="OrthoDB" id="6020159at2"/>
<dbReference type="GO" id="GO:0016020">
    <property type="term" value="C:membrane"/>
    <property type="evidence" value="ECO:0007669"/>
    <property type="project" value="InterPro"/>
</dbReference>
<dbReference type="Pfam" id="PF03160">
    <property type="entry name" value="Calx-beta"/>
    <property type="match status" value="1"/>
</dbReference>
<gene>
    <name evidence="7" type="ORF">ELE36_14260</name>
</gene>
<evidence type="ECO:0000313" key="7">
    <source>
        <dbReference type="EMBL" id="QBB71425.1"/>
    </source>
</evidence>
<dbReference type="InterPro" id="IPR013519">
    <property type="entry name" value="Int_alpha_beta-p"/>
</dbReference>
<dbReference type="Gene3D" id="2.30.30.100">
    <property type="match status" value="2"/>
</dbReference>
<feature type="domain" description="Calx-beta" evidence="6">
    <location>
        <begin position="31"/>
        <end position="121"/>
    </location>
</feature>
<dbReference type="SMART" id="SM00191">
    <property type="entry name" value="Int_alpha"/>
    <property type="match status" value="8"/>
</dbReference>
<evidence type="ECO:0000256" key="5">
    <source>
        <dbReference type="SAM" id="SignalP"/>
    </source>
</evidence>
<proteinExistence type="predicted"/>
<accession>A0A411HLM9</accession>
<dbReference type="AlphaFoldDB" id="A0A411HLM9"/>
<protein>
    <recommendedName>
        <fullName evidence="6">Calx-beta domain-containing protein</fullName>
    </recommendedName>
</protein>
<dbReference type="Pfam" id="PF01839">
    <property type="entry name" value="FG-GAP"/>
    <property type="match status" value="1"/>
</dbReference>
<dbReference type="EMBL" id="CP035704">
    <property type="protein sequence ID" value="QBB71425.1"/>
    <property type="molecule type" value="Genomic_DNA"/>
</dbReference>
<keyword evidence="8" id="KW-1185">Reference proteome</keyword>
<name>A0A411HLM9_9GAMM</name>
<keyword evidence="3" id="KW-0106">Calcium</keyword>
<feature type="signal peptide" evidence="5">
    <location>
        <begin position="1"/>
        <end position="29"/>
    </location>
</feature>
<dbReference type="Pfam" id="PF13517">
    <property type="entry name" value="FG-GAP_3"/>
    <property type="match status" value="6"/>
</dbReference>
<dbReference type="InterPro" id="IPR018247">
    <property type="entry name" value="EF_Hand_1_Ca_BS"/>
</dbReference>
<dbReference type="PROSITE" id="PS00018">
    <property type="entry name" value="EF_HAND_1"/>
    <property type="match status" value="1"/>
</dbReference>
<sequence>MNIIHFLRGVPRRFAAFVFGICATLPAFADSSTLTISAASVHVDNAPTTLYFPITRSGDISYDTVLNYHTVDGSAMAGIDYTANTGSVSLLSGSSSASIPVTITPSAPTSASNSFKMLLDSTINLIAPGFAAHVETSLGFDVYALSTADLNGDGKPDLAIVSYGSDKVSFLLNTTPAGAATPSFGAVQSINAGCAPQSIITADINGDGKPDVVFACPFDNKVTLLMNTTATGASTTSFATQVFTVAGPSSLKATDLNGDNKLDLIVTDTNNYQVVVMLNSTTVDASSASFFGTQAFATGMVPDAITSTDINGDGKPDLVVSNRLSNSLSVLLNTTANGAATASFAAQQVFATGTNPVWVSAIDINGDGKPDLAVANYGSSTFSILLNTTTTGAAIPSFAPQQIFPTGSHPTSIVSADVNSDGKTDLLVTNSFDNTLSVFSNYTAIGSSTAGFTINLYATGFSPQSGFAIDLNADGRLDLLTVNASGGDVSVLMNTTVPPALSFASMQNLGTGGYTNGVTSADINGDGKLDLIEVDRSDNTVSVFINTTPAGSATTSYAPRRTFATSSLPWAVAVADLNGDGKPDIAVANFFGSSVSVLTNQTATGATTASFSAQATFNTGSSPISIAITDINGDGKLDILVADAGANDVAVLRNTTTTGAATPSFAAYLSLPAGGAPSAVASADLNGDGKSDIVVTNKDDGTVSVFQNTTTVATTPTFAAQQILSVGSQPYSVAIADFNGDGKRDVVVANYASSTVSILLNTTTAPGATVSLAAQQTFDGGNPYAVTTADINGDGKPDVIVAVPGNSTAAVLLNTSASGTLNFASPMYLSIGGSPTAIATTDANSDGRVDIVSTNGGSNSLSILLNSQILTNLAGSPATGTIVHDLIVTPSAGENGSISQSSPQTVAYGTSTSFTVTPLPNYVATVVGTCGGTLLGTTYTTAAITANCTVIASFAAVTHIVMPSADAHGSISPNMAQNIDHGSTTMFTIMPDTGYSASVSGTCGGTLVDATYTTNAITTDCSVVASFTLKSYLVTPSVGDYGSISPDTPQNIDYGATTSFMVTPNAGFIVIVGGTCGGTLVDSTYTTNTITANCTVAVTFSDRIFADGFEQP</sequence>
<dbReference type="InterPro" id="IPR003644">
    <property type="entry name" value="Calx_beta"/>
</dbReference>
<evidence type="ECO:0000256" key="4">
    <source>
        <dbReference type="ARBA" id="ARBA00023180"/>
    </source>
</evidence>
<dbReference type="Gene3D" id="2.130.10.130">
    <property type="entry name" value="Integrin alpha, N-terminal"/>
    <property type="match status" value="3"/>
</dbReference>
<evidence type="ECO:0000259" key="6">
    <source>
        <dbReference type="Pfam" id="PF03160"/>
    </source>
</evidence>
<evidence type="ECO:0000313" key="8">
    <source>
        <dbReference type="Proteomes" id="UP000291562"/>
    </source>
</evidence>
<dbReference type="InterPro" id="IPR038081">
    <property type="entry name" value="CalX-like_sf"/>
</dbReference>
<keyword evidence="2" id="KW-0677">Repeat</keyword>
<feature type="chain" id="PRO_5018985861" description="Calx-beta domain-containing protein" evidence="5">
    <location>
        <begin position="30"/>
        <end position="1112"/>
    </location>
</feature>
<dbReference type="GO" id="GO:0007154">
    <property type="term" value="P:cell communication"/>
    <property type="evidence" value="ECO:0007669"/>
    <property type="project" value="InterPro"/>
</dbReference>
<dbReference type="Proteomes" id="UP000291562">
    <property type="component" value="Chromosome"/>
</dbReference>
<evidence type="ECO:0000256" key="2">
    <source>
        <dbReference type="ARBA" id="ARBA00022737"/>
    </source>
</evidence>
<dbReference type="RefSeq" id="WP_129834413.1">
    <property type="nucleotide sequence ID" value="NZ_CP035704.1"/>
</dbReference>
<keyword evidence="1 5" id="KW-0732">Signal</keyword>
<dbReference type="InterPro" id="IPR028994">
    <property type="entry name" value="Integrin_alpha_N"/>
</dbReference>
<evidence type="ECO:0000256" key="3">
    <source>
        <dbReference type="ARBA" id="ARBA00022837"/>
    </source>
</evidence>
<dbReference type="PANTHER" id="PTHR46580">
    <property type="entry name" value="SENSOR KINASE-RELATED"/>
    <property type="match status" value="1"/>
</dbReference>